<dbReference type="PANTHER" id="PTHR10803">
    <property type="entry name" value="ARSENICAL PUMP-DRIVING ATPASE ARSENITE-TRANSLOCATING ATPASE"/>
    <property type="match status" value="1"/>
</dbReference>
<reference evidence="3 4" key="1">
    <citation type="submission" date="2016-09" db="EMBL/GenBank/DDBJ databases">
        <title>Extensive genetic diversity and differential bi-allelic expression allows diatom success in the polar Southern Ocean.</title>
        <authorList>
            <consortium name="DOE Joint Genome Institute"/>
            <person name="Mock T."/>
            <person name="Otillar R.P."/>
            <person name="Strauss J."/>
            <person name="Dupont C."/>
            <person name="Frickenhaus S."/>
            <person name="Maumus F."/>
            <person name="Mcmullan M."/>
            <person name="Sanges R."/>
            <person name="Schmutz J."/>
            <person name="Toseland A."/>
            <person name="Valas R."/>
            <person name="Veluchamy A."/>
            <person name="Ward B.J."/>
            <person name="Allen A."/>
            <person name="Barry K."/>
            <person name="Falciatore A."/>
            <person name="Ferrante M."/>
            <person name="Fortunato A.E."/>
            <person name="Gloeckner G."/>
            <person name="Gruber A."/>
            <person name="Hipkin R."/>
            <person name="Janech M."/>
            <person name="Kroth P."/>
            <person name="Leese F."/>
            <person name="Lindquist E."/>
            <person name="Lyon B.R."/>
            <person name="Martin J."/>
            <person name="Mayer C."/>
            <person name="Parker M."/>
            <person name="Quesneville H."/>
            <person name="Raymond J."/>
            <person name="Uhlig C."/>
            <person name="Valentin K.U."/>
            <person name="Worden A.Z."/>
            <person name="Armbrust E.V."/>
            <person name="Bowler C."/>
            <person name="Green B."/>
            <person name="Moulton V."/>
            <person name="Van Oosterhout C."/>
            <person name="Grigoriev I."/>
        </authorList>
    </citation>
    <scope>NUCLEOTIDE SEQUENCE [LARGE SCALE GENOMIC DNA]</scope>
    <source>
        <strain evidence="3 4">CCMP1102</strain>
    </source>
</reference>
<keyword evidence="1" id="KW-0175">Coiled coil</keyword>
<sequence>EKRKTIFVGGKGGVGKTTVSSSLAVELATQDLKVLIVSTDPAHSLGDALDVDLRRGRGDPIVMTDPLTRGNLYASEINAEEALNDFRESLASFDVDRLAQSMGIPIDLLDGLGLREFSGLLNNPPPGLDELVALGNVMDDNKVNDYDVIIVDTAPTGHTLRLLALPQFLDGLLGKLIKLRMKLSGVASTLQAFLGDSAAKERAQTMDNAMDRLDEFRIKIKNMEVALRDESRTDFVVVTIPTKLAVAESKRLVSELTTQGISVSNVVVNQCVTSIDGQNQWIEKLKEAATDVSSSEEYKTNGSPSPITVTELPFFDVELVGIPALGYVGNQQIVGNENFQHLMMNNNEVIGEPKVIICGGKGGVGKTTTSSSLAIGMAAEGLKVALISTDPAHSLGDALDMDLSGGS</sequence>
<keyword evidence="4" id="KW-1185">Reference proteome</keyword>
<feature type="coiled-coil region" evidence="1">
    <location>
        <begin position="206"/>
        <end position="233"/>
    </location>
</feature>
<dbReference type="KEGG" id="fcy:FRACYDRAFT_157498"/>
<dbReference type="PANTHER" id="PTHR10803:SF0">
    <property type="entry name" value="ATPASE GET3B"/>
    <property type="match status" value="1"/>
</dbReference>
<feature type="domain" description="ArsA/GET3 Anion-transporting ATPase-like" evidence="2">
    <location>
        <begin position="4"/>
        <end position="328"/>
    </location>
</feature>
<dbReference type="Pfam" id="PF02374">
    <property type="entry name" value="ArsA_ATPase"/>
    <property type="match status" value="2"/>
</dbReference>
<dbReference type="OrthoDB" id="1770at2759"/>
<dbReference type="Gene3D" id="3.40.50.300">
    <property type="entry name" value="P-loop containing nucleotide triphosphate hydrolases"/>
    <property type="match status" value="2"/>
</dbReference>
<dbReference type="CDD" id="cd02035">
    <property type="entry name" value="ArsA"/>
    <property type="match status" value="1"/>
</dbReference>
<dbReference type="GO" id="GO:0016887">
    <property type="term" value="F:ATP hydrolysis activity"/>
    <property type="evidence" value="ECO:0007669"/>
    <property type="project" value="InterPro"/>
</dbReference>
<dbReference type="InterPro" id="IPR016300">
    <property type="entry name" value="ATPase_ArsA/GET3"/>
</dbReference>
<dbReference type="AlphaFoldDB" id="A0A1E7FWR1"/>
<dbReference type="Proteomes" id="UP000095751">
    <property type="component" value="Unassembled WGS sequence"/>
</dbReference>
<accession>A0A1E7FWR1</accession>
<dbReference type="GO" id="GO:0005524">
    <property type="term" value="F:ATP binding"/>
    <property type="evidence" value="ECO:0007669"/>
    <property type="project" value="InterPro"/>
</dbReference>
<evidence type="ECO:0000313" key="3">
    <source>
        <dbReference type="EMBL" id="OEU22599.1"/>
    </source>
</evidence>
<dbReference type="GO" id="GO:0043529">
    <property type="term" value="C:GET complex"/>
    <property type="evidence" value="ECO:0007669"/>
    <property type="project" value="TreeGrafter"/>
</dbReference>
<dbReference type="InterPro" id="IPR027417">
    <property type="entry name" value="P-loop_NTPase"/>
</dbReference>
<feature type="domain" description="ArsA/GET3 Anion-transporting ATPase-like" evidence="2">
    <location>
        <begin position="354"/>
        <end position="404"/>
    </location>
</feature>
<dbReference type="EMBL" id="KV784353">
    <property type="protein sequence ID" value="OEU22599.1"/>
    <property type="molecule type" value="Genomic_DNA"/>
</dbReference>
<feature type="non-terminal residue" evidence="3">
    <location>
        <position position="1"/>
    </location>
</feature>
<evidence type="ECO:0000313" key="4">
    <source>
        <dbReference type="Proteomes" id="UP000095751"/>
    </source>
</evidence>
<dbReference type="InterPro" id="IPR025723">
    <property type="entry name" value="ArsA/GET3_ATPase-like"/>
</dbReference>
<evidence type="ECO:0000259" key="2">
    <source>
        <dbReference type="Pfam" id="PF02374"/>
    </source>
</evidence>
<name>A0A1E7FWR1_9STRA</name>
<dbReference type="SUPFAM" id="SSF52540">
    <property type="entry name" value="P-loop containing nucleoside triphosphate hydrolases"/>
    <property type="match status" value="2"/>
</dbReference>
<proteinExistence type="predicted"/>
<dbReference type="GO" id="GO:0071816">
    <property type="term" value="P:tail-anchored membrane protein insertion into ER membrane"/>
    <property type="evidence" value="ECO:0007669"/>
    <property type="project" value="TreeGrafter"/>
</dbReference>
<protein>
    <submittedName>
        <fullName evidence="3">Anion-transporting ATPase</fullName>
    </submittedName>
</protein>
<dbReference type="InParanoid" id="A0A1E7FWR1"/>
<evidence type="ECO:0000256" key="1">
    <source>
        <dbReference type="SAM" id="Coils"/>
    </source>
</evidence>
<gene>
    <name evidence="3" type="ORF">FRACYDRAFT_157498</name>
</gene>
<organism evidence="3 4">
    <name type="scientific">Fragilariopsis cylindrus CCMP1102</name>
    <dbReference type="NCBI Taxonomy" id="635003"/>
    <lineage>
        <taxon>Eukaryota</taxon>
        <taxon>Sar</taxon>
        <taxon>Stramenopiles</taxon>
        <taxon>Ochrophyta</taxon>
        <taxon>Bacillariophyta</taxon>
        <taxon>Bacillariophyceae</taxon>
        <taxon>Bacillariophycidae</taxon>
        <taxon>Bacillariales</taxon>
        <taxon>Bacillariaceae</taxon>
        <taxon>Fragilariopsis</taxon>
    </lineage>
</organism>
<feature type="non-terminal residue" evidence="3">
    <location>
        <position position="407"/>
    </location>
</feature>
<dbReference type="NCBIfam" id="TIGR00345">
    <property type="entry name" value="GET3_arsA_TRC40"/>
    <property type="match status" value="1"/>
</dbReference>